<feature type="domain" description="Abortive phage infection protein C-terminal" evidence="1">
    <location>
        <begin position="258"/>
        <end position="514"/>
    </location>
</feature>
<dbReference type="InterPro" id="IPR018891">
    <property type="entry name" value="AIPR_C"/>
</dbReference>
<dbReference type="Proteomes" id="UP000029707">
    <property type="component" value="Unassembled WGS sequence"/>
</dbReference>
<reference evidence="2 3" key="1">
    <citation type="journal article" date="2014" name="Genome Announc.">
        <title>Draft genome sequences of eight enterohepatic helicobacter species isolated from both laboratory and wild rodents.</title>
        <authorList>
            <person name="Sheh A."/>
            <person name="Shen Z."/>
            <person name="Fox J.G."/>
        </authorList>
    </citation>
    <scope>NUCLEOTIDE SEQUENCE [LARGE SCALE GENOMIC DNA]</scope>
    <source>
        <strain evidence="2 3">MIT 01-6451</strain>
    </source>
</reference>
<evidence type="ECO:0000313" key="2">
    <source>
        <dbReference type="EMBL" id="TLE00421.1"/>
    </source>
</evidence>
<sequence>MESRIVKQAREFCSSLFSEMELSESQEFEIFSTAMLATTLANKVDNEILKDTWLNDNISGIDGFFIIIDNALYSINNYSTILENNEDFKEVKFCFIEAKNSSHVDYKSILSFYNTLEKIFKSQCEEELLTTIMQCINDLYEKSKKQKNIPCLKINFYFCTQKTETKISDLRESWEKEIKKSEEDIKEFMEIETNLIGSEFLRKIYEVNKTEQTSISIPKNNLTCISDKCFIGYVNALSILKAISIEHDNIKVLNNNVFEDNIRLFLGDTSINKNIQETVQHRSENFHLYNNGLTLINAKSENGMKDYIFHSIRIINGCQTINSLFEVYKNSKSNETLENIILPIKIIEAIDEDEIEFIATSANRQNQIDTYQLLSNREFFKELEKYFCKNTINNKTIFYKRRMGQESKQDCINVDLLIIMRSLMSTVFQIPHRASGYFDSTMNKYLQSFENLNKESYCKLIYIVTYLFIFVEDYLNNMTKKDKTHLLKHHITFIVFKIANINVNIKKPKKQGEIPEWDNETINDTYNEIYALLSDISIFKKLMSYILEKINNTDLKSSKIAQTKQKILYSPINKAIPDFDTFCSQLQEGIINAKS</sequence>
<comment type="caution">
    <text evidence="2">The sequence shown here is derived from an EMBL/GenBank/DDBJ whole genome shotgun (WGS) entry which is preliminary data.</text>
</comment>
<gene>
    <name evidence="2" type="ORF">LS65_007990</name>
</gene>
<evidence type="ECO:0000259" key="1">
    <source>
        <dbReference type="Pfam" id="PF10592"/>
    </source>
</evidence>
<dbReference type="EMBL" id="JRMQ02000012">
    <property type="protein sequence ID" value="TLE00421.1"/>
    <property type="molecule type" value="Genomic_DNA"/>
</dbReference>
<protein>
    <recommendedName>
        <fullName evidence="1">Abortive phage infection protein C-terminal domain-containing protein</fullName>
    </recommendedName>
</protein>
<proteinExistence type="predicted"/>
<dbReference type="STRING" id="425400.LS65_08735"/>
<dbReference type="Pfam" id="PF10592">
    <property type="entry name" value="AIPR"/>
    <property type="match status" value="1"/>
</dbReference>
<accession>A0A4U8TJ91</accession>
<dbReference type="OrthoDB" id="9806213at2"/>
<dbReference type="RefSeq" id="WP_034363131.1">
    <property type="nucleotide sequence ID" value="NZ_CAJUDB010000024.1"/>
</dbReference>
<name>A0A4U8TJ91_9HELI</name>
<organism evidence="2 3">
    <name type="scientific">Helicobacter japonicus</name>
    <dbReference type="NCBI Taxonomy" id="425400"/>
    <lineage>
        <taxon>Bacteria</taxon>
        <taxon>Pseudomonadati</taxon>
        <taxon>Campylobacterota</taxon>
        <taxon>Epsilonproteobacteria</taxon>
        <taxon>Campylobacterales</taxon>
        <taxon>Helicobacteraceae</taxon>
        <taxon>Helicobacter</taxon>
    </lineage>
</organism>
<dbReference type="AlphaFoldDB" id="A0A4U8TJ91"/>
<keyword evidence="3" id="KW-1185">Reference proteome</keyword>
<evidence type="ECO:0000313" key="3">
    <source>
        <dbReference type="Proteomes" id="UP000029707"/>
    </source>
</evidence>